<dbReference type="EMBL" id="SDOV01000010">
    <property type="protein sequence ID" value="KAH7636545.1"/>
    <property type="molecule type" value="Genomic_DNA"/>
</dbReference>
<evidence type="ECO:0000313" key="3">
    <source>
        <dbReference type="Proteomes" id="UP000790347"/>
    </source>
</evidence>
<name>A0A922IDC2_DERFA</name>
<gene>
    <name evidence="2" type="ORF">DERF_002554</name>
    <name evidence="1" type="ORF">HUG17_10515</name>
</gene>
<organism evidence="2 3">
    <name type="scientific">Dermatophagoides farinae</name>
    <name type="common">American house dust mite</name>
    <dbReference type="NCBI Taxonomy" id="6954"/>
    <lineage>
        <taxon>Eukaryota</taxon>
        <taxon>Metazoa</taxon>
        <taxon>Ecdysozoa</taxon>
        <taxon>Arthropoda</taxon>
        <taxon>Chelicerata</taxon>
        <taxon>Arachnida</taxon>
        <taxon>Acari</taxon>
        <taxon>Acariformes</taxon>
        <taxon>Sarcoptiformes</taxon>
        <taxon>Astigmata</taxon>
        <taxon>Psoroptidia</taxon>
        <taxon>Analgoidea</taxon>
        <taxon>Pyroglyphidae</taxon>
        <taxon>Dermatophagoidinae</taxon>
        <taxon>Dermatophagoides</taxon>
    </lineage>
</organism>
<evidence type="ECO:0000313" key="1">
    <source>
        <dbReference type="EMBL" id="KAH7636545.1"/>
    </source>
</evidence>
<dbReference type="EMBL" id="ASGP02000001">
    <property type="protein sequence ID" value="KAH9528632.1"/>
    <property type="molecule type" value="Genomic_DNA"/>
</dbReference>
<dbReference type="Proteomes" id="UP000828236">
    <property type="component" value="Unassembled WGS sequence"/>
</dbReference>
<accession>A0A922IDC2</accession>
<protein>
    <submittedName>
        <fullName evidence="2">Uncharacterized protein</fullName>
    </submittedName>
</protein>
<proteinExistence type="predicted"/>
<dbReference type="AlphaFoldDB" id="A0A922IDC2"/>
<comment type="caution">
    <text evidence="2">The sequence shown here is derived from an EMBL/GenBank/DDBJ whole genome shotgun (WGS) entry which is preliminary data.</text>
</comment>
<dbReference type="Proteomes" id="UP000790347">
    <property type="component" value="Unassembled WGS sequence"/>
</dbReference>
<reference evidence="1" key="3">
    <citation type="journal article" date="2021" name="World Allergy Organ. J.">
        <title>Chromosome-level assembly of Dermatophagoides farinae genome and transcriptome reveals two novel allergens Der f 37 and Der f 39.</title>
        <authorList>
            <person name="Chen J."/>
            <person name="Cai Z."/>
            <person name="Fan D."/>
            <person name="Hu J."/>
            <person name="Hou Y."/>
            <person name="He Y."/>
            <person name="Zhang Z."/>
            <person name="Zhao Z."/>
            <person name="Gao P."/>
            <person name="Hu W."/>
            <person name="Sun J."/>
            <person name="Li J."/>
            <person name="Ji K."/>
        </authorList>
    </citation>
    <scope>NUCLEOTIDE SEQUENCE</scope>
    <source>
        <strain evidence="1">JKM2019</strain>
    </source>
</reference>
<sequence>MVWFNVNVLQPSMVQNTRMKMYLFRDHFELLCTEQSPTFIGQCGWQEINGIHVETNRSIITIDRSKRSSSKSKNHDRYRIQFAIANEMRQFLDFVCIICPRMICHYHSNRSDTLQYIVCA</sequence>
<reference evidence="1" key="2">
    <citation type="submission" date="2020-06" db="EMBL/GenBank/DDBJ databases">
        <authorList>
            <person name="Ji K."/>
            <person name="Li J."/>
        </authorList>
    </citation>
    <scope>NUCLEOTIDE SEQUENCE</scope>
    <source>
        <strain evidence="1">JKM2019</strain>
        <tissue evidence="1">Whole body</tissue>
    </source>
</reference>
<reference evidence="2" key="4">
    <citation type="journal article" date="2022" name="Res Sq">
        <title>Comparative Genomics Reveals Insights into the Divergent Evolution of Astigmatic Mites and Household Pest Adaptations.</title>
        <authorList>
            <person name="Xiong Q."/>
            <person name="Wan A.T.-Y."/>
            <person name="Liu X.-Y."/>
            <person name="Fung C.S.-H."/>
            <person name="Xiao X."/>
            <person name="Malainual N."/>
            <person name="Hou J."/>
            <person name="Wang L."/>
            <person name="Wang M."/>
            <person name="Yang K."/>
            <person name="Cui Y."/>
            <person name="Leung E."/>
            <person name="Nong W."/>
            <person name="Shin S.-K."/>
            <person name="Au S."/>
            <person name="Jeong K.Y."/>
            <person name="Chew F.T."/>
            <person name="Hui J."/>
            <person name="Leung T.F."/>
            <person name="Tungtrongchitr A."/>
            <person name="Zhong N."/>
            <person name="Liu Z."/>
            <person name="Tsui S."/>
        </authorList>
    </citation>
    <scope>NUCLEOTIDE SEQUENCE</scope>
    <source>
        <strain evidence="2">Derf</strain>
        <tissue evidence="2">Whole organism</tissue>
    </source>
</reference>
<keyword evidence="3" id="KW-1185">Reference proteome</keyword>
<reference evidence="2" key="1">
    <citation type="submission" date="2013-05" db="EMBL/GenBank/DDBJ databases">
        <authorList>
            <person name="Yim A.K.Y."/>
            <person name="Chan T.F."/>
            <person name="Ji K.M."/>
            <person name="Liu X.Y."/>
            <person name="Zhou J.W."/>
            <person name="Li R.Q."/>
            <person name="Yang K.Y."/>
            <person name="Li J."/>
            <person name="Li M."/>
            <person name="Law P.T.W."/>
            <person name="Wu Y.L."/>
            <person name="Cai Z.L."/>
            <person name="Qin H."/>
            <person name="Bao Y."/>
            <person name="Leung R.K.K."/>
            <person name="Ng P.K.S."/>
            <person name="Zou J."/>
            <person name="Zhong X.J."/>
            <person name="Ran P.X."/>
            <person name="Zhong N.S."/>
            <person name="Liu Z.G."/>
            <person name="Tsui S.K.W."/>
        </authorList>
    </citation>
    <scope>NUCLEOTIDE SEQUENCE</scope>
    <source>
        <strain evidence="2">Derf</strain>
        <tissue evidence="2">Whole organism</tissue>
    </source>
</reference>
<evidence type="ECO:0000313" key="2">
    <source>
        <dbReference type="EMBL" id="KAH9528632.1"/>
    </source>
</evidence>